<dbReference type="SUPFAM" id="SSF56300">
    <property type="entry name" value="Metallo-dependent phosphatases"/>
    <property type="match status" value="1"/>
</dbReference>
<dbReference type="EC" id="3.1.3.-" evidence="4"/>
<dbReference type="GO" id="GO:0000166">
    <property type="term" value="F:nucleotide binding"/>
    <property type="evidence" value="ECO:0007669"/>
    <property type="project" value="InterPro"/>
</dbReference>
<dbReference type="GO" id="GO:0046872">
    <property type="term" value="F:metal ion binding"/>
    <property type="evidence" value="ECO:0007669"/>
    <property type="project" value="InterPro"/>
</dbReference>
<dbReference type="PRINTS" id="PR01607">
    <property type="entry name" value="APYRASEFAMLY"/>
</dbReference>
<dbReference type="EMBL" id="VSSQ01008431">
    <property type="protein sequence ID" value="MPM38849.1"/>
    <property type="molecule type" value="Genomic_DNA"/>
</dbReference>
<dbReference type="AlphaFoldDB" id="A0A644ZDL7"/>
<dbReference type="GO" id="GO:0009166">
    <property type="term" value="P:nucleotide catabolic process"/>
    <property type="evidence" value="ECO:0007669"/>
    <property type="project" value="InterPro"/>
</dbReference>
<protein>
    <submittedName>
        <fullName evidence="4">Mannosylglucosyl-3-phosphoglycerate phosphatase</fullName>
        <ecNumber evidence="4">3.1.3.-</ecNumber>
    </submittedName>
</protein>
<proteinExistence type="predicted"/>
<evidence type="ECO:0000313" key="4">
    <source>
        <dbReference type="EMBL" id="MPM38849.1"/>
    </source>
</evidence>
<dbReference type="Pfam" id="PF02872">
    <property type="entry name" value="5_nucleotid_C"/>
    <property type="match status" value="1"/>
</dbReference>
<dbReference type="InterPro" id="IPR006179">
    <property type="entry name" value="5_nucleotidase/apyrase"/>
</dbReference>
<dbReference type="InterPro" id="IPR029052">
    <property type="entry name" value="Metallo-depent_PP-like"/>
</dbReference>
<feature type="domain" description="Calcineurin-like phosphoesterase" evidence="2">
    <location>
        <begin position="3"/>
        <end position="195"/>
    </location>
</feature>
<name>A0A644ZDL7_9ZZZZ</name>
<comment type="caution">
    <text evidence="4">The sequence shown here is derived from an EMBL/GenBank/DDBJ whole genome shotgun (WGS) entry which is preliminary data.</text>
</comment>
<dbReference type="PANTHER" id="PTHR11575">
    <property type="entry name" value="5'-NUCLEOTIDASE-RELATED"/>
    <property type="match status" value="1"/>
</dbReference>
<dbReference type="GO" id="GO:0016788">
    <property type="term" value="F:hydrolase activity, acting on ester bonds"/>
    <property type="evidence" value="ECO:0007669"/>
    <property type="project" value="InterPro"/>
</dbReference>
<dbReference type="Pfam" id="PF00149">
    <property type="entry name" value="Metallophos"/>
    <property type="match status" value="1"/>
</dbReference>
<dbReference type="InterPro" id="IPR008334">
    <property type="entry name" value="5'-Nucleotdase_C"/>
</dbReference>
<organism evidence="4">
    <name type="scientific">bioreactor metagenome</name>
    <dbReference type="NCBI Taxonomy" id="1076179"/>
    <lineage>
        <taxon>unclassified sequences</taxon>
        <taxon>metagenomes</taxon>
        <taxon>ecological metagenomes</taxon>
    </lineage>
</organism>
<keyword evidence="1" id="KW-0732">Signal</keyword>
<gene>
    <name evidence="4" type="primary">mggB_14</name>
    <name evidence="4" type="ORF">SDC9_85479</name>
</gene>
<dbReference type="InterPro" id="IPR006146">
    <property type="entry name" value="5'-Nucleotdase_CS"/>
</dbReference>
<keyword evidence="4" id="KW-0378">Hydrolase</keyword>
<dbReference type="PROSITE" id="PS00785">
    <property type="entry name" value="5_NUCLEOTIDASE_1"/>
    <property type="match status" value="1"/>
</dbReference>
<evidence type="ECO:0000259" key="3">
    <source>
        <dbReference type="Pfam" id="PF02872"/>
    </source>
</evidence>
<dbReference type="Gene3D" id="3.90.780.10">
    <property type="entry name" value="5'-Nucleotidase, C-terminal domain"/>
    <property type="match status" value="1"/>
</dbReference>
<feature type="domain" description="5'-Nucleotidase C-terminal" evidence="3">
    <location>
        <begin position="274"/>
        <end position="417"/>
    </location>
</feature>
<evidence type="ECO:0000259" key="2">
    <source>
        <dbReference type="Pfam" id="PF00149"/>
    </source>
</evidence>
<dbReference type="Gene3D" id="3.60.21.10">
    <property type="match status" value="1"/>
</dbReference>
<dbReference type="InterPro" id="IPR036907">
    <property type="entry name" value="5'-Nucleotdase_C_sf"/>
</dbReference>
<dbReference type="PANTHER" id="PTHR11575:SF24">
    <property type="entry name" value="5'-NUCLEOTIDASE"/>
    <property type="match status" value="1"/>
</dbReference>
<accession>A0A644ZDL7</accession>
<reference evidence="4" key="1">
    <citation type="submission" date="2019-08" db="EMBL/GenBank/DDBJ databases">
        <authorList>
            <person name="Kucharzyk K."/>
            <person name="Murdoch R.W."/>
            <person name="Higgins S."/>
            <person name="Loffler F."/>
        </authorList>
    </citation>
    <scope>NUCLEOTIDE SEQUENCE</scope>
</reference>
<sequence>MKLKILHTNDIHSNFENFSKIVSKINELKDEATIILDAGDFADFKRLELQGTDGMAAVELLQCGGYDAIAVGNNEIFNVLDTLENMAKNSKLPFLSSNAYSIGFKEIGGVKKSFILNKNNLRILIIGASPDLGVFNDLNGLAFKDYIEVVKEEIRVNSGKYDLCIVLSHLGMDKDRELAMNVQGIHVVIGGHFHILMEKPEIVNGKIIFTSGSFGENLGVLELEVNDNNVELIKGENINIQQCSPCEKIIDILKENKEKAIDKLSVPLYKLESDLWHDVVEENPMTNLLADALRDVLKCDIGLINSGVINGGMRKGEVSTKKLLELSPSPLNPTSFDIQGKYLREALENSLETDYCYADGKGPGFRGKYLGRLHVSNVVIEHNGRKIVNIFINEEKLQEEKWYSVATSVYLQRGTGYESLKNNENVRYNKEYLRDTLKEYLAKREFVEKAFMDRWILTPGAGLK</sequence>
<dbReference type="InterPro" id="IPR004843">
    <property type="entry name" value="Calcineurin-like_PHP"/>
</dbReference>
<evidence type="ECO:0000256" key="1">
    <source>
        <dbReference type="ARBA" id="ARBA00022729"/>
    </source>
</evidence>
<dbReference type="SUPFAM" id="SSF55816">
    <property type="entry name" value="5'-nucleotidase (syn. UDP-sugar hydrolase), C-terminal domain"/>
    <property type="match status" value="1"/>
</dbReference>